<dbReference type="Proteomes" id="UP001057452">
    <property type="component" value="Chromosome 10"/>
</dbReference>
<feature type="non-terminal residue" evidence="1">
    <location>
        <position position="1"/>
    </location>
</feature>
<sequence length="116" mass="12497">VIEVISGRRRAGKRRDEECGEVSREGLPAHQIRAYISAAYTPEIHLALSWATDIRGLSFGAQSDRAVVGPVCCPCWKCLCLLPAISGGDSLYKPVLACPVPSCATLPSRMDICHSD</sequence>
<accession>A0ACB9X1G9</accession>
<gene>
    <name evidence="1" type="ORF">KUCAC02_004771</name>
</gene>
<reference evidence="1" key="1">
    <citation type="submission" date="2022-05" db="EMBL/GenBank/DDBJ databases">
        <title>Chromosome-level genome of Chaenocephalus aceratus.</title>
        <authorList>
            <person name="Park H."/>
        </authorList>
    </citation>
    <scope>NUCLEOTIDE SEQUENCE</scope>
    <source>
        <strain evidence="1">KU_202001</strain>
    </source>
</reference>
<organism evidence="1 2">
    <name type="scientific">Chaenocephalus aceratus</name>
    <name type="common">Blackfin icefish</name>
    <name type="synonym">Chaenichthys aceratus</name>
    <dbReference type="NCBI Taxonomy" id="36190"/>
    <lineage>
        <taxon>Eukaryota</taxon>
        <taxon>Metazoa</taxon>
        <taxon>Chordata</taxon>
        <taxon>Craniata</taxon>
        <taxon>Vertebrata</taxon>
        <taxon>Euteleostomi</taxon>
        <taxon>Actinopterygii</taxon>
        <taxon>Neopterygii</taxon>
        <taxon>Teleostei</taxon>
        <taxon>Neoteleostei</taxon>
        <taxon>Acanthomorphata</taxon>
        <taxon>Eupercaria</taxon>
        <taxon>Perciformes</taxon>
        <taxon>Notothenioidei</taxon>
        <taxon>Channichthyidae</taxon>
        <taxon>Chaenocephalus</taxon>
    </lineage>
</organism>
<protein>
    <submittedName>
        <fullName evidence="1">Uncharacterized protein</fullName>
    </submittedName>
</protein>
<feature type="non-terminal residue" evidence="1">
    <location>
        <position position="116"/>
    </location>
</feature>
<evidence type="ECO:0000313" key="2">
    <source>
        <dbReference type="Proteomes" id="UP001057452"/>
    </source>
</evidence>
<name>A0ACB9X1G9_CHAAC</name>
<comment type="caution">
    <text evidence="1">The sequence shown here is derived from an EMBL/GenBank/DDBJ whole genome shotgun (WGS) entry which is preliminary data.</text>
</comment>
<dbReference type="EMBL" id="CM043794">
    <property type="protein sequence ID" value="KAI4819526.1"/>
    <property type="molecule type" value="Genomic_DNA"/>
</dbReference>
<proteinExistence type="predicted"/>
<evidence type="ECO:0000313" key="1">
    <source>
        <dbReference type="EMBL" id="KAI4819526.1"/>
    </source>
</evidence>
<keyword evidence="2" id="KW-1185">Reference proteome</keyword>